<dbReference type="Pfam" id="PF01381">
    <property type="entry name" value="HTH_3"/>
    <property type="match status" value="1"/>
</dbReference>
<evidence type="ECO:0000313" key="3">
    <source>
        <dbReference type="Proteomes" id="UP001501153"/>
    </source>
</evidence>
<evidence type="ECO:0000313" key="2">
    <source>
        <dbReference type="EMBL" id="GAA4365258.1"/>
    </source>
</evidence>
<dbReference type="CDD" id="cd00093">
    <property type="entry name" value="HTH_XRE"/>
    <property type="match status" value="1"/>
</dbReference>
<sequence>MPRQSAPSTHLIARVRAWFGLTHAELGLYLGVSKALLQAIETGRRQLTPAVAVPLLPLLQLVPQEGPANTTAAPALPPALPAGTPLPDAGELYFRRRECLGQAARLRQELGKLTARAEAARHWAEALPRLLPAPDAAPPTNPDEAAREAWRAGWVHRRARPLPPEDVTRWYRLRARLAGLLAEEAALDGIAAAWRSF</sequence>
<gene>
    <name evidence="2" type="ORF">GCM10023185_35420</name>
</gene>
<dbReference type="SUPFAM" id="SSF47413">
    <property type="entry name" value="lambda repressor-like DNA-binding domains"/>
    <property type="match status" value="1"/>
</dbReference>
<name>A0ABP8IPJ6_9BACT</name>
<proteinExistence type="predicted"/>
<dbReference type="Gene3D" id="1.10.260.40">
    <property type="entry name" value="lambda repressor-like DNA-binding domains"/>
    <property type="match status" value="1"/>
</dbReference>
<feature type="domain" description="HTH cro/C1-type" evidence="1">
    <location>
        <begin position="12"/>
        <end position="53"/>
    </location>
</feature>
<dbReference type="Proteomes" id="UP001501153">
    <property type="component" value="Unassembled WGS sequence"/>
</dbReference>
<comment type="caution">
    <text evidence="2">The sequence shown here is derived from an EMBL/GenBank/DDBJ whole genome shotgun (WGS) entry which is preliminary data.</text>
</comment>
<evidence type="ECO:0000259" key="1">
    <source>
        <dbReference type="Pfam" id="PF01381"/>
    </source>
</evidence>
<dbReference type="EMBL" id="BAABGZ010000073">
    <property type="protein sequence ID" value="GAA4365258.1"/>
    <property type="molecule type" value="Genomic_DNA"/>
</dbReference>
<organism evidence="2 3">
    <name type="scientific">Hymenobacter saemangeumensis</name>
    <dbReference type="NCBI Taxonomy" id="1084522"/>
    <lineage>
        <taxon>Bacteria</taxon>
        <taxon>Pseudomonadati</taxon>
        <taxon>Bacteroidota</taxon>
        <taxon>Cytophagia</taxon>
        <taxon>Cytophagales</taxon>
        <taxon>Hymenobacteraceae</taxon>
        <taxon>Hymenobacter</taxon>
    </lineage>
</organism>
<reference evidence="3" key="1">
    <citation type="journal article" date="2019" name="Int. J. Syst. Evol. Microbiol.">
        <title>The Global Catalogue of Microorganisms (GCM) 10K type strain sequencing project: providing services to taxonomists for standard genome sequencing and annotation.</title>
        <authorList>
            <consortium name="The Broad Institute Genomics Platform"/>
            <consortium name="The Broad Institute Genome Sequencing Center for Infectious Disease"/>
            <person name="Wu L."/>
            <person name="Ma J."/>
        </authorList>
    </citation>
    <scope>NUCLEOTIDE SEQUENCE [LARGE SCALE GENOMIC DNA]</scope>
    <source>
        <strain evidence="3">JCM 17923</strain>
    </source>
</reference>
<dbReference type="InterPro" id="IPR010982">
    <property type="entry name" value="Lambda_DNA-bd_dom_sf"/>
</dbReference>
<accession>A0ABP8IPJ6</accession>
<protein>
    <recommendedName>
        <fullName evidence="1">HTH cro/C1-type domain-containing protein</fullName>
    </recommendedName>
</protein>
<dbReference type="InterPro" id="IPR001387">
    <property type="entry name" value="Cro/C1-type_HTH"/>
</dbReference>
<dbReference type="RefSeq" id="WP_345237447.1">
    <property type="nucleotide sequence ID" value="NZ_BAABGZ010000073.1"/>
</dbReference>
<keyword evidence="3" id="KW-1185">Reference proteome</keyword>